<dbReference type="Gene3D" id="3.40.640.10">
    <property type="entry name" value="Type I PLP-dependent aspartate aminotransferase-like (Major domain)"/>
    <property type="match status" value="1"/>
</dbReference>
<evidence type="ECO:0000313" key="16">
    <source>
        <dbReference type="EMBL" id="KAF2896562.1"/>
    </source>
</evidence>
<dbReference type="AlphaFoldDB" id="A0A8K0GC93"/>
<sequence>MFDEVEEITVVTIVFFIVLFLLTILFRLFSNFENENSKLNDIIFRQRLRDFCPAALLNEPKNDLLENNSKIETFAVNEGDEYGIDLAKVNYLNMLNSLKIKEIAAECIYKYGVGTCGPRGFFGTTEIHLELESSLAKFLGMEEAIIYAYGFAAPSNAVPAYCKKTDVIFCDEKINFALEQGVLASKSIMIYFKHNSINDLRQKLIEASEMNSPLCHLRKFLIIEGIYCKTGTICPLPDLLGLVKTYKLRIFIDESISFGILGEKGRGVTEHFGIDVNEIDLIIGSLEGAVGSIGSFCASTKSIIEQQRLSSTGYVFSASLPTFQVRAAITALKMIDSSPEDLFRLQLLSRKVHKFLQTSLCYSVQSDPISPYKVFNFKIKENRWQCEREICDYCRSNGIYLIANEYGIIMNLNVSLYYQKSKLLNIFAVLDCAANNLVH</sequence>
<evidence type="ECO:0000256" key="5">
    <source>
        <dbReference type="ARBA" id="ARBA00013220"/>
    </source>
</evidence>
<dbReference type="SUPFAM" id="SSF53383">
    <property type="entry name" value="PLP-dependent transferases"/>
    <property type="match status" value="1"/>
</dbReference>
<evidence type="ECO:0000256" key="8">
    <source>
        <dbReference type="ARBA" id="ARBA00022919"/>
    </source>
</evidence>
<evidence type="ECO:0000256" key="9">
    <source>
        <dbReference type="ARBA" id="ARBA00023098"/>
    </source>
</evidence>
<keyword evidence="10" id="KW-0012">Acyltransferase</keyword>
<keyword evidence="7" id="KW-0663">Pyridoxal phosphate</keyword>
<evidence type="ECO:0000256" key="4">
    <source>
        <dbReference type="ARBA" id="ARBA00008392"/>
    </source>
</evidence>
<organism evidence="16 17">
    <name type="scientific">Ignelater luminosus</name>
    <name type="common">Cucubano</name>
    <name type="synonym">Pyrophorus luminosus</name>
    <dbReference type="NCBI Taxonomy" id="2038154"/>
    <lineage>
        <taxon>Eukaryota</taxon>
        <taxon>Metazoa</taxon>
        <taxon>Ecdysozoa</taxon>
        <taxon>Arthropoda</taxon>
        <taxon>Hexapoda</taxon>
        <taxon>Insecta</taxon>
        <taxon>Pterygota</taxon>
        <taxon>Neoptera</taxon>
        <taxon>Endopterygota</taxon>
        <taxon>Coleoptera</taxon>
        <taxon>Polyphaga</taxon>
        <taxon>Elateriformia</taxon>
        <taxon>Elateroidea</taxon>
        <taxon>Elateridae</taxon>
        <taxon>Agrypninae</taxon>
        <taxon>Pyrophorini</taxon>
        <taxon>Ignelater</taxon>
    </lineage>
</organism>
<dbReference type="GO" id="GO:0016020">
    <property type="term" value="C:membrane"/>
    <property type="evidence" value="ECO:0007669"/>
    <property type="project" value="GOC"/>
</dbReference>
<keyword evidence="6" id="KW-0808">Transferase</keyword>
<dbReference type="InterPro" id="IPR015421">
    <property type="entry name" value="PyrdxlP-dep_Trfase_major"/>
</dbReference>
<evidence type="ECO:0000259" key="15">
    <source>
        <dbReference type="Pfam" id="PF00155"/>
    </source>
</evidence>
<comment type="cofactor">
    <cofactor evidence="1">
        <name>pyridoxal 5'-phosphate</name>
        <dbReference type="ChEBI" id="CHEBI:597326"/>
    </cofactor>
</comment>
<evidence type="ECO:0000256" key="2">
    <source>
        <dbReference type="ARBA" id="ARBA00004760"/>
    </source>
</evidence>
<dbReference type="PANTHER" id="PTHR13693">
    <property type="entry name" value="CLASS II AMINOTRANSFERASE/8-AMINO-7-OXONONANOATE SYNTHASE"/>
    <property type="match status" value="1"/>
</dbReference>
<dbReference type="InterPro" id="IPR004839">
    <property type="entry name" value="Aminotransferase_I/II_large"/>
</dbReference>
<name>A0A8K0GC93_IGNLU</name>
<keyword evidence="14" id="KW-0812">Transmembrane</keyword>
<feature type="domain" description="Aminotransferase class I/classII large" evidence="15">
    <location>
        <begin position="84"/>
        <end position="358"/>
    </location>
</feature>
<comment type="pathway">
    <text evidence="2">Lipid metabolism; sphingolipid metabolism.</text>
</comment>
<dbReference type="GO" id="GO:0004758">
    <property type="term" value="F:serine C-palmitoyltransferase activity"/>
    <property type="evidence" value="ECO:0007669"/>
    <property type="project" value="UniProtKB-EC"/>
</dbReference>
<comment type="caution">
    <text evidence="16">The sequence shown here is derived from an EMBL/GenBank/DDBJ whole genome shotgun (WGS) entry which is preliminary data.</text>
</comment>
<dbReference type="OrthoDB" id="3168162at2759"/>
<evidence type="ECO:0000256" key="12">
    <source>
        <dbReference type="ARBA" id="ARBA00041765"/>
    </source>
</evidence>
<dbReference type="GO" id="GO:0030170">
    <property type="term" value="F:pyridoxal phosphate binding"/>
    <property type="evidence" value="ECO:0007669"/>
    <property type="project" value="InterPro"/>
</dbReference>
<dbReference type="Pfam" id="PF00155">
    <property type="entry name" value="Aminotran_1_2"/>
    <property type="match status" value="1"/>
</dbReference>
<feature type="transmembrane region" description="Helical" evidence="14">
    <location>
        <begin position="7"/>
        <end position="29"/>
    </location>
</feature>
<evidence type="ECO:0000256" key="3">
    <source>
        <dbReference type="ARBA" id="ARBA00004991"/>
    </source>
</evidence>
<evidence type="ECO:0000256" key="13">
    <source>
        <dbReference type="ARBA" id="ARBA00042649"/>
    </source>
</evidence>
<reference evidence="16" key="1">
    <citation type="submission" date="2019-08" db="EMBL/GenBank/DDBJ databases">
        <title>The genome of the North American firefly Photinus pyralis.</title>
        <authorList>
            <consortium name="Photinus pyralis genome working group"/>
            <person name="Fallon T.R."/>
            <person name="Sander Lower S.E."/>
            <person name="Weng J.-K."/>
        </authorList>
    </citation>
    <scope>NUCLEOTIDE SEQUENCE</scope>
    <source>
        <strain evidence="16">TRF0915ILg1</strain>
        <tissue evidence="16">Whole body</tissue>
    </source>
</reference>
<protein>
    <recommendedName>
        <fullName evidence="11">Serine palmitoyltransferase 1</fullName>
        <ecNumber evidence="5">2.3.1.50</ecNumber>
    </recommendedName>
    <alternativeName>
        <fullName evidence="12">Long chain base biosynthesis protein 1</fullName>
    </alternativeName>
    <alternativeName>
        <fullName evidence="13">Serine-palmitoyl-CoA transferase 1</fullName>
    </alternativeName>
</protein>
<dbReference type="PANTHER" id="PTHR13693:SF2">
    <property type="entry name" value="SERINE PALMITOYLTRANSFERASE 1"/>
    <property type="match status" value="1"/>
</dbReference>
<dbReference type="InterPro" id="IPR015422">
    <property type="entry name" value="PyrdxlP-dep_Trfase_small"/>
</dbReference>
<evidence type="ECO:0000256" key="11">
    <source>
        <dbReference type="ARBA" id="ARBA00041066"/>
    </source>
</evidence>
<dbReference type="Proteomes" id="UP000801492">
    <property type="component" value="Unassembled WGS sequence"/>
</dbReference>
<dbReference type="EC" id="2.3.1.50" evidence="5"/>
<dbReference type="InterPro" id="IPR015424">
    <property type="entry name" value="PyrdxlP-dep_Trfase"/>
</dbReference>
<keyword evidence="17" id="KW-1185">Reference proteome</keyword>
<evidence type="ECO:0000256" key="6">
    <source>
        <dbReference type="ARBA" id="ARBA00022679"/>
    </source>
</evidence>
<dbReference type="GO" id="GO:0046512">
    <property type="term" value="P:sphingosine biosynthetic process"/>
    <property type="evidence" value="ECO:0007669"/>
    <property type="project" value="TreeGrafter"/>
</dbReference>
<keyword evidence="8" id="KW-0746">Sphingolipid metabolism</keyword>
<evidence type="ECO:0000256" key="1">
    <source>
        <dbReference type="ARBA" id="ARBA00001933"/>
    </source>
</evidence>
<keyword evidence="14" id="KW-1133">Transmembrane helix</keyword>
<dbReference type="GO" id="GO:0046513">
    <property type="term" value="P:ceramide biosynthetic process"/>
    <property type="evidence" value="ECO:0007669"/>
    <property type="project" value="TreeGrafter"/>
</dbReference>
<keyword evidence="9" id="KW-0443">Lipid metabolism</keyword>
<dbReference type="GO" id="GO:0005783">
    <property type="term" value="C:endoplasmic reticulum"/>
    <property type="evidence" value="ECO:0007669"/>
    <property type="project" value="TreeGrafter"/>
</dbReference>
<dbReference type="EMBL" id="VTPC01004935">
    <property type="protein sequence ID" value="KAF2896562.1"/>
    <property type="molecule type" value="Genomic_DNA"/>
</dbReference>
<dbReference type="Gene3D" id="3.90.1150.10">
    <property type="entry name" value="Aspartate Aminotransferase, domain 1"/>
    <property type="match status" value="1"/>
</dbReference>
<evidence type="ECO:0000256" key="10">
    <source>
        <dbReference type="ARBA" id="ARBA00023315"/>
    </source>
</evidence>
<proteinExistence type="inferred from homology"/>
<comment type="similarity">
    <text evidence="4">Belongs to the class-II pyridoxal-phosphate-dependent aminotransferase family.</text>
</comment>
<evidence type="ECO:0000256" key="14">
    <source>
        <dbReference type="SAM" id="Phobius"/>
    </source>
</evidence>
<comment type="pathway">
    <text evidence="3">Sphingolipid metabolism.</text>
</comment>
<evidence type="ECO:0000313" key="17">
    <source>
        <dbReference type="Proteomes" id="UP000801492"/>
    </source>
</evidence>
<dbReference type="InterPro" id="IPR050087">
    <property type="entry name" value="AON_synthase_class-II"/>
</dbReference>
<keyword evidence="14" id="KW-0472">Membrane</keyword>
<evidence type="ECO:0000256" key="7">
    <source>
        <dbReference type="ARBA" id="ARBA00022898"/>
    </source>
</evidence>
<gene>
    <name evidence="16" type="ORF">ILUMI_09612</name>
</gene>
<accession>A0A8K0GC93</accession>